<reference evidence="3" key="1">
    <citation type="journal article" date="2019" name="Int. J. Syst. Evol. Microbiol.">
        <title>The Global Catalogue of Microorganisms (GCM) 10K type strain sequencing project: providing services to taxonomists for standard genome sequencing and annotation.</title>
        <authorList>
            <consortium name="The Broad Institute Genomics Platform"/>
            <consortium name="The Broad Institute Genome Sequencing Center for Infectious Disease"/>
            <person name="Wu L."/>
            <person name="Ma J."/>
        </authorList>
    </citation>
    <scope>NUCLEOTIDE SEQUENCE [LARGE SCALE GENOMIC DNA]</scope>
    <source>
        <strain evidence="3">KCTC 42456</strain>
    </source>
</reference>
<proteinExistence type="predicted"/>
<feature type="domain" description="Secretion system C-terminal sorting" evidence="1">
    <location>
        <begin position="85"/>
        <end position="172"/>
    </location>
</feature>
<evidence type="ECO:0000259" key="1">
    <source>
        <dbReference type="Pfam" id="PF18962"/>
    </source>
</evidence>
<protein>
    <submittedName>
        <fullName evidence="2">T9SS type A sorting domain-containing protein</fullName>
    </submittedName>
</protein>
<dbReference type="Proteomes" id="UP001597546">
    <property type="component" value="Unassembled WGS sequence"/>
</dbReference>
<dbReference type="EMBL" id="JBHULV010000028">
    <property type="protein sequence ID" value="MFD2731992.1"/>
    <property type="molecule type" value="Genomic_DNA"/>
</dbReference>
<name>A0ABW5TRW6_9SPHI</name>
<dbReference type="InterPro" id="IPR026444">
    <property type="entry name" value="Secre_tail"/>
</dbReference>
<dbReference type="Pfam" id="PF18962">
    <property type="entry name" value="Por_Secre_tail"/>
    <property type="match status" value="1"/>
</dbReference>
<keyword evidence="3" id="KW-1185">Reference proteome</keyword>
<organism evidence="2 3">
    <name type="scientific">Pedobacter alpinus</name>
    <dbReference type="NCBI Taxonomy" id="1590643"/>
    <lineage>
        <taxon>Bacteria</taxon>
        <taxon>Pseudomonadati</taxon>
        <taxon>Bacteroidota</taxon>
        <taxon>Sphingobacteriia</taxon>
        <taxon>Sphingobacteriales</taxon>
        <taxon>Sphingobacteriaceae</taxon>
        <taxon>Pedobacter</taxon>
    </lineage>
</organism>
<evidence type="ECO:0000313" key="2">
    <source>
        <dbReference type="EMBL" id="MFD2731992.1"/>
    </source>
</evidence>
<sequence>MTNEPLLAQVSPENPNAIRYDWYINGQLVETTPGSFLSTYNWPCTSDGEGLTVVAVTSCGATAPVYGGNYSPICYGSRSSSNVELFPNPASTTVNIKLADILLEQTNQTTTSVSSLTAITQIRVIDKVGNVKKVVEYSKDNINTTLDISDLIPDVYYLDITDGTKQVRKPLVVRR</sequence>
<evidence type="ECO:0000313" key="3">
    <source>
        <dbReference type="Proteomes" id="UP001597546"/>
    </source>
</evidence>
<dbReference type="RefSeq" id="WP_379043838.1">
    <property type="nucleotide sequence ID" value="NZ_JBHSKW010000032.1"/>
</dbReference>
<comment type="caution">
    <text evidence="2">The sequence shown here is derived from an EMBL/GenBank/DDBJ whole genome shotgun (WGS) entry which is preliminary data.</text>
</comment>
<accession>A0ABW5TRW6</accession>
<gene>
    <name evidence="2" type="ORF">ACFSSE_09765</name>
</gene>